<dbReference type="Pfam" id="PF08665">
    <property type="entry name" value="PglZ"/>
    <property type="match status" value="1"/>
</dbReference>
<protein>
    <submittedName>
        <fullName evidence="1">TIGR02687 family protein</fullName>
    </submittedName>
</protein>
<gene>
    <name evidence="1" type="ORF">HMPREF0534_1399</name>
</gene>
<accession>A0A8D9RY05</accession>
<dbReference type="SUPFAM" id="SSF53649">
    <property type="entry name" value="Alkaline phosphatase-like"/>
    <property type="match status" value="1"/>
</dbReference>
<dbReference type="InterPro" id="IPR014060">
    <property type="entry name" value="PglZ"/>
</dbReference>
<evidence type="ECO:0000313" key="1">
    <source>
        <dbReference type="EMBL" id="EEI65274.1"/>
    </source>
</evidence>
<dbReference type="Gene3D" id="3.40.720.10">
    <property type="entry name" value="Alkaline Phosphatase, subunit A"/>
    <property type="match status" value="1"/>
</dbReference>
<dbReference type="RefSeq" id="WP_003671429.1">
    <property type="nucleotide sequence ID" value="NZ_GG693671.1"/>
</dbReference>
<comment type="caution">
    <text evidence="1">The sequence shown here is derived from an EMBL/GenBank/DDBJ whole genome shotgun (WGS) entry which is preliminary data.</text>
</comment>
<sequence>MVQLKLDKIVKEINHYFDQGYQYVFWYDPDGEFADDVTEDNQYLKDNLAAELQPVGAKEQFKIKRKLLDKKNQDRSFLVYVKAKRPQLQFDYFADMERYGHIFSAKASDIVFEQLAEQLNFDNSKRNFVKKYLKYFRAKSRRQTYIHNFESRLINHPELMILSNLAGLDQFDENSLLMAVFKGGMDESNNKIIRSFSKYDVLPLFWQIYDKYFGCSNVRSLKGLFDGALVTSVYSQLEEKIPSELLAQPFENYSNVQVFMKRFSDSRKYQELYQNLTGTAWNEFKLGTYLKDENVQDLLRVDGIRQIEELLLERVRANFSADGTVTDGDETIGVIDQVTRGVNAFNPEFNFLKETYHVLKYRPRFYDDWHEMLNDYVNKVFKVDTHYRYLVTNYRRISEDKRHKYEDIKRMVDDYYNDQILDQSVREWNTTFQLQDVESKQREQNFYRNFVHGANERIVVLISDAFRYEAAHELHAQIANDDRITSKMNYLLTGLPSVTYMGMPSLLPHHKLEWQKDNVLVDGHMANNADNRRKILQLWDKNNDLLKLDDILKATSKEIKAMIANKNVIYVYHNQVDAIGDNLKTEDETFRATDQAINEIRRAIQVLRTNSVSHIIVTADHGFIYREASVEEQSKIDIPASDYNGKISPRYLMTPDDLSNIPGVMSVKLGISLTNNDQTNVYYPATVNVFKSQGGKNYVHGGSSLQEMVIPVLDMRMNSSRSKAEFAEIRLAATQHSINALRMTLKFNQVEPISDLIRPRKFNIYFMNQFGRVISNVATINANRTDAEINQPLSADIVIQNRQYDRSEDYYLVIDPDKGSITNPRYHYQMNLIND</sequence>
<reference evidence="1 2" key="1">
    <citation type="submission" date="2009-01" db="EMBL/GenBank/DDBJ databases">
        <authorList>
            <person name="Qin X."/>
            <person name="Bachman B."/>
            <person name="Battles P."/>
            <person name="Bell A."/>
            <person name="Bess C."/>
            <person name="Bickham C."/>
            <person name="Chaboub L."/>
            <person name="Chen D."/>
            <person name="Coyle M."/>
            <person name="Deiros D.R."/>
            <person name="Dinh H."/>
            <person name="Forbes L."/>
            <person name="Fowler G."/>
            <person name="Francisco L."/>
            <person name="Fu Q."/>
            <person name="Gubbala S."/>
            <person name="Hale W."/>
            <person name="Han Y."/>
            <person name="Hemphill L."/>
            <person name="Highlander S.K."/>
            <person name="Hirani K."/>
            <person name="Hogues M."/>
            <person name="Jackson L."/>
            <person name="Jakkamsetti A."/>
            <person name="Javaid M."/>
            <person name="Jiang H."/>
            <person name="Korchina V."/>
            <person name="Kovar C."/>
            <person name="Lara F."/>
            <person name="Lee S."/>
            <person name="Mata R."/>
            <person name="Mathew T."/>
            <person name="Moen C."/>
            <person name="Morales K."/>
            <person name="Munidasa M."/>
            <person name="Nazareth L."/>
            <person name="Ngo R."/>
            <person name="Nguyen L."/>
            <person name="Okwuonu G."/>
            <person name="Ongeri F."/>
            <person name="Patil S."/>
            <person name="Petrosino J."/>
            <person name="Pham C."/>
            <person name="Pham P."/>
            <person name="Pu L.-L."/>
            <person name="Puazo M."/>
            <person name="Raj R."/>
            <person name="Reid J."/>
            <person name="Rouhana J."/>
            <person name="Saada N."/>
            <person name="Shang Y."/>
            <person name="Simmons D."/>
            <person name="Thornton R."/>
            <person name="Warren J."/>
            <person name="Weissenberger G."/>
            <person name="Zhang J."/>
            <person name="Zhang L."/>
            <person name="Zhou C."/>
            <person name="Zhu D."/>
            <person name="Muzny D."/>
            <person name="Worley K."/>
            <person name="Gibbs R."/>
        </authorList>
    </citation>
    <scope>NUCLEOTIDE SEQUENCE [LARGE SCALE GENOMIC DNA]</scope>
    <source>
        <strain evidence="1 2">CF48-3A</strain>
    </source>
</reference>
<organism evidence="1 2">
    <name type="scientific">Limosilactobacillus reuteri CF48-3A</name>
    <dbReference type="NCBI Taxonomy" id="525341"/>
    <lineage>
        <taxon>Bacteria</taxon>
        <taxon>Bacillati</taxon>
        <taxon>Bacillota</taxon>
        <taxon>Bacilli</taxon>
        <taxon>Lactobacillales</taxon>
        <taxon>Lactobacillaceae</taxon>
        <taxon>Limosilactobacillus</taxon>
    </lineage>
</organism>
<dbReference type="Proteomes" id="UP000003419">
    <property type="component" value="Unassembled WGS sequence"/>
</dbReference>
<dbReference type="EMBL" id="ACHG01000147">
    <property type="protein sequence ID" value="EEI65274.1"/>
    <property type="molecule type" value="Genomic_DNA"/>
</dbReference>
<proteinExistence type="predicted"/>
<evidence type="ECO:0000313" key="2">
    <source>
        <dbReference type="Proteomes" id="UP000003419"/>
    </source>
</evidence>
<dbReference type="AlphaFoldDB" id="A0A8D9RY05"/>
<dbReference type="NCBIfam" id="TIGR02687">
    <property type="entry name" value="BREX-1 system phosphatase PglZ type A"/>
    <property type="match status" value="1"/>
</dbReference>
<dbReference type="InterPro" id="IPR017850">
    <property type="entry name" value="Alkaline_phosphatase_core_sf"/>
</dbReference>
<name>A0A8D9RY05_LIMRT</name>